<dbReference type="EMBL" id="CP043642">
    <property type="protein sequence ID" value="QNE37931.1"/>
    <property type="molecule type" value="Genomic_DNA"/>
</dbReference>
<feature type="domain" description="ABC transporter" evidence="5">
    <location>
        <begin position="3"/>
        <end position="232"/>
    </location>
</feature>
<evidence type="ECO:0000313" key="7">
    <source>
        <dbReference type="EMBL" id="QNE37931.1"/>
    </source>
</evidence>
<keyword evidence="2" id="KW-0813">Transport</keyword>
<dbReference type="Pfam" id="PF00005">
    <property type="entry name" value="ABC_tran"/>
    <property type="match status" value="1"/>
</dbReference>
<dbReference type="InterPro" id="IPR017871">
    <property type="entry name" value="ABC_transporter-like_CS"/>
</dbReference>
<evidence type="ECO:0000256" key="4">
    <source>
        <dbReference type="ARBA" id="ARBA00022840"/>
    </source>
</evidence>
<dbReference type="AlphaFoldDB" id="A0A7G6YHG6"/>
<dbReference type="GO" id="GO:0005524">
    <property type="term" value="F:ATP binding"/>
    <property type="evidence" value="ECO:0007669"/>
    <property type="project" value="UniProtKB-KW"/>
</dbReference>
<dbReference type="PANTHER" id="PTHR43335:SF2">
    <property type="entry name" value="ABC TRANSPORTER, ATP-BINDING PROTEIN"/>
    <property type="match status" value="1"/>
</dbReference>
<keyword evidence="7" id="KW-0614">Plasmid</keyword>
<evidence type="ECO:0000313" key="8">
    <source>
        <dbReference type="Proteomes" id="UP000515511"/>
    </source>
</evidence>
<name>A0A7G6YHG6_9MICO</name>
<evidence type="ECO:0000256" key="1">
    <source>
        <dbReference type="ARBA" id="ARBA00005417"/>
    </source>
</evidence>
<dbReference type="EMBL" id="CP043641">
    <property type="protein sequence ID" value="QNE36839.1"/>
    <property type="molecule type" value="Genomic_DNA"/>
</dbReference>
<reference evidence="7" key="2">
    <citation type="journal article" date="2020" name="Microbiol. Resour. Announc.">
        <title>Antarctic desert soil bacteria exhibit high novel natural product potential, evaluated through long-read genome sequencing and comparative genomics.</title>
        <authorList>
            <person name="Benaud N."/>
            <person name="Edwards R.J."/>
            <person name="Amos T.G."/>
            <person name="D'Agostino P.M."/>
            <person name="Gutierrez-Chavez C."/>
            <person name="Montgomery K."/>
            <person name="Nicetic I."/>
            <person name="Ferrari B.C."/>
        </authorList>
    </citation>
    <scope>NUCLEOTIDE SEQUENCE</scope>
    <source>
        <strain evidence="7">INR9</strain>
    </source>
</reference>
<reference evidence="8" key="1">
    <citation type="submission" date="2019-09" db="EMBL/GenBank/DDBJ databases">
        <title>Antimicrobial potential of Antarctic Bacteria.</title>
        <authorList>
            <person name="Benaud N."/>
            <person name="Edwards R.J."/>
            <person name="Ferrari B.C."/>
        </authorList>
    </citation>
    <scope>NUCLEOTIDE SEQUENCE [LARGE SCALE GENOMIC DNA]</scope>
    <source>
        <strain evidence="8">INR9</strain>
        <plasmid evidence="8">unnamed1</plasmid>
    </source>
</reference>
<dbReference type="PANTHER" id="PTHR43335">
    <property type="entry name" value="ABC TRANSPORTER, ATP-BINDING PROTEIN"/>
    <property type="match status" value="1"/>
</dbReference>
<dbReference type="PROSITE" id="PS50893">
    <property type="entry name" value="ABC_TRANSPORTER_2"/>
    <property type="match status" value="1"/>
</dbReference>
<evidence type="ECO:0000313" key="6">
    <source>
        <dbReference type="EMBL" id="QNE36839.1"/>
    </source>
</evidence>
<organism evidence="7 8">
    <name type="scientific">Leifsonia shinshuensis</name>
    <dbReference type="NCBI Taxonomy" id="150026"/>
    <lineage>
        <taxon>Bacteria</taxon>
        <taxon>Bacillati</taxon>
        <taxon>Actinomycetota</taxon>
        <taxon>Actinomycetes</taxon>
        <taxon>Micrococcales</taxon>
        <taxon>Microbacteriaceae</taxon>
        <taxon>Leifsonia</taxon>
    </lineage>
</organism>
<dbReference type="SUPFAM" id="SSF52540">
    <property type="entry name" value="P-loop containing nucleoside triphosphate hydrolases"/>
    <property type="match status" value="1"/>
</dbReference>
<gene>
    <name evidence="6" type="ORF">F1C12_18085</name>
    <name evidence="7" type="ORF">F1C12_21855</name>
</gene>
<dbReference type="GO" id="GO:0016887">
    <property type="term" value="F:ATP hydrolysis activity"/>
    <property type="evidence" value="ECO:0007669"/>
    <property type="project" value="InterPro"/>
</dbReference>
<dbReference type="Proteomes" id="UP000515511">
    <property type="component" value="Plasmid unnamed1"/>
</dbReference>
<evidence type="ECO:0000256" key="2">
    <source>
        <dbReference type="ARBA" id="ARBA00022448"/>
    </source>
</evidence>
<sequence length="248" mass="26674">MTVSASSLILKRGRKRVLSDIAFEFRPGLNIVLGRNGAGKTTLLEALALLKEPVLERVAFGQDSSRAMDRKSLLARIGFIAQSADAFPSFTATESVEYAAWLKGVPSRELTVRAAEALDRVGMTEHARTKYRKLSGGMKQRVNIAASLVHDPALWILDEPTVGLDPEQRTYFRGVIAEQVATSTVILSTHLIDDVEDMMANVLVIGGGGVIFSGSAAQLVAWDDGSSPGTTALERGYARLSKTKLDAA</sequence>
<keyword evidence="3" id="KW-0547">Nucleotide-binding</keyword>
<protein>
    <submittedName>
        <fullName evidence="7">ATP-binding cassette domain-containing protein</fullName>
    </submittedName>
</protein>
<dbReference type="InterPro" id="IPR027417">
    <property type="entry name" value="P-loop_NTPase"/>
</dbReference>
<dbReference type="Proteomes" id="UP000515511">
    <property type="component" value="Chromosome"/>
</dbReference>
<keyword evidence="4 7" id="KW-0067">ATP-binding</keyword>
<accession>A0A7G6YHG6</accession>
<proteinExistence type="inferred from homology"/>
<evidence type="ECO:0000256" key="3">
    <source>
        <dbReference type="ARBA" id="ARBA00022741"/>
    </source>
</evidence>
<comment type="similarity">
    <text evidence="1">Belongs to the ABC transporter superfamily.</text>
</comment>
<dbReference type="InterPro" id="IPR003439">
    <property type="entry name" value="ABC_transporter-like_ATP-bd"/>
</dbReference>
<dbReference type="PROSITE" id="PS00211">
    <property type="entry name" value="ABC_TRANSPORTER_1"/>
    <property type="match status" value="1"/>
</dbReference>
<dbReference type="InterPro" id="IPR003593">
    <property type="entry name" value="AAA+_ATPase"/>
</dbReference>
<dbReference type="Gene3D" id="3.40.50.300">
    <property type="entry name" value="P-loop containing nucleotide triphosphate hydrolases"/>
    <property type="match status" value="1"/>
</dbReference>
<dbReference type="KEGG" id="lse:F1C12_18085"/>
<evidence type="ECO:0000259" key="5">
    <source>
        <dbReference type="PROSITE" id="PS50893"/>
    </source>
</evidence>
<dbReference type="KEGG" id="lse:F1C12_21855"/>
<geneLocation type="plasmid" evidence="7 8">
    <name>unnamed1</name>
</geneLocation>
<dbReference type="SMART" id="SM00382">
    <property type="entry name" value="AAA"/>
    <property type="match status" value="1"/>
</dbReference>